<dbReference type="InterPro" id="IPR029052">
    <property type="entry name" value="Metallo-depent_PP-like"/>
</dbReference>
<evidence type="ECO:0000259" key="1">
    <source>
        <dbReference type="Pfam" id="PF00149"/>
    </source>
</evidence>
<dbReference type="PANTHER" id="PTHR42850">
    <property type="entry name" value="METALLOPHOSPHOESTERASE"/>
    <property type="match status" value="1"/>
</dbReference>
<dbReference type="EMBL" id="BAAAFE010000007">
    <property type="protein sequence ID" value="GAA0864105.1"/>
    <property type="molecule type" value="Genomic_DNA"/>
</dbReference>
<reference evidence="2 3" key="1">
    <citation type="journal article" date="2019" name="Int. J. Syst. Evol. Microbiol.">
        <title>The Global Catalogue of Microorganisms (GCM) 10K type strain sequencing project: providing services to taxonomists for standard genome sequencing and annotation.</title>
        <authorList>
            <consortium name="The Broad Institute Genomics Platform"/>
            <consortium name="The Broad Institute Genome Sequencing Center for Infectious Disease"/>
            <person name="Wu L."/>
            <person name="Ma J."/>
        </authorList>
    </citation>
    <scope>NUCLEOTIDE SEQUENCE [LARGE SCALE GENOMIC DNA]</scope>
    <source>
        <strain evidence="2 3">JCM 15910</strain>
    </source>
</reference>
<sequence length="256" mass="28455">MSFLGFFKRRPAEDLRPQPKIPDGRRVYAIGDVHGRDDLFARLLDGIVRDNAARGPAQTTLILLGDLVDRGPDSAAVIDRAMSLGAPFDRVHLLIGNHEEVFLKALEGSIEALRFFTRIGGEQTINSYGIVGDDYLALDFPQLSQRLQAAVPAAHVEFLKNGEDQIEVGDYLFVHAGVRPGVPLMLQRASDLRWIRDEFLDDERDHGRFVVHGHTITEAPDERENRLGIDTGAFRSGVLTAAGFEMEQRWLLSATA</sequence>
<protein>
    <submittedName>
        <fullName evidence="2">Metallophosphoesterase family protein</fullName>
    </submittedName>
</protein>
<accession>A0ABN1M5D4</accession>
<dbReference type="RefSeq" id="WP_215353291.1">
    <property type="nucleotide sequence ID" value="NZ_BAAAFE010000007.1"/>
</dbReference>
<keyword evidence="3" id="KW-1185">Reference proteome</keyword>
<dbReference type="CDD" id="cd00144">
    <property type="entry name" value="MPP_PPP_family"/>
    <property type="match status" value="1"/>
</dbReference>
<gene>
    <name evidence="2" type="ORF">GCM10009115_17280</name>
</gene>
<dbReference type="SUPFAM" id="SSF56300">
    <property type="entry name" value="Metallo-dependent phosphatases"/>
    <property type="match status" value="1"/>
</dbReference>
<organism evidence="2 3">
    <name type="scientific">Sphingopyxis soli</name>
    <dbReference type="NCBI Taxonomy" id="592051"/>
    <lineage>
        <taxon>Bacteria</taxon>
        <taxon>Pseudomonadati</taxon>
        <taxon>Pseudomonadota</taxon>
        <taxon>Alphaproteobacteria</taxon>
        <taxon>Sphingomonadales</taxon>
        <taxon>Sphingomonadaceae</taxon>
        <taxon>Sphingopyxis</taxon>
    </lineage>
</organism>
<dbReference type="Gene3D" id="3.60.21.10">
    <property type="match status" value="1"/>
</dbReference>
<comment type="caution">
    <text evidence="2">The sequence shown here is derived from an EMBL/GenBank/DDBJ whole genome shotgun (WGS) entry which is preliminary data.</text>
</comment>
<evidence type="ECO:0000313" key="3">
    <source>
        <dbReference type="Proteomes" id="UP001500738"/>
    </source>
</evidence>
<feature type="domain" description="Calcineurin-like phosphoesterase" evidence="1">
    <location>
        <begin position="26"/>
        <end position="215"/>
    </location>
</feature>
<name>A0ABN1M5D4_9SPHN</name>
<dbReference type="Proteomes" id="UP001500738">
    <property type="component" value="Unassembled WGS sequence"/>
</dbReference>
<dbReference type="InterPro" id="IPR050126">
    <property type="entry name" value="Ap4A_hydrolase"/>
</dbReference>
<dbReference type="InterPro" id="IPR004843">
    <property type="entry name" value="Calcineurin-like_PHP"/>
</dbReference>
<evidence type="ECO:0000313" key="2">
    <source>
        <dbReference type="EMBL" id="GAA0864105.1"/>
    </source>
</evidence>
<dbReference type="PANTHER" id="PTHR42850:SF4">
    <property type="entry name" value="ZINC-DEPENDENT ENDOPOLYPHOSPHATASE"/>
    <property type="match status" value="1"/>
</dbReference>
<dbReference type="Pfam" id="PF00149">
    <property type="entry name" value="Metallophos"/>
    <property type="match status" value="1"/>
</dbReference>
<proteinExistence type="predicted"/>